<keyword evidence="6 13" id="KW-0106">Calcium</keyword>
<evidence type="ECO:0000256" key="11">
    <source>
        <dbReference type="PIRSR" id="PIRSR600823-1"/>
    </source>
</evidence>
<dbReference type="InterPro" id="IPR001763">
    <property type="entry name" value="Rhodanese-like_dom"/>
</dbReference>
<feature type="disulfide bond" evidence="15">
    <location>
        <begin position="40"/>
        <end position="120"/>
    </location>
</feature>
<feature type="binding site" evidence="13">
    <location>
        <position position="81"/>
    </location>
    <ligand>
        <name>Ca(2+)</name>
        <dbReference type="ChEBI" id="CHEBI:29108"/>
        <label>1</label>
    </ligand>
</feature>
<keyword evidence="8 13" id="KW-0408">Iron</keyword>
<dbReference type="Gene3D" id="1.10.520.10">
    <property type="match status" value="1"/>
</dbReference>
<dbReference type="EMBL" id="JBBNAE010000001">
    <property type="protein sequence ID" value="KAK9153324.1"/>
    <property type="molecule type" value="Genomic_DNA"/>
</dbReference>
<comment type="similarity">
    <text evidence="16">Belongs to the peroxidase family. Classical plant (class III) peroxidase subfamily.</text>
</comment>
<dbReference type="GO" id="GO:0006979">
    <property type="term" value="P:response to oxidative stress"/>
    <property type="evidence" value="ECO:0007669"/>
    <property type="project" value="UniProtKB-UniRule"/>
</dbReference>
<feature type="disulfide bond" evidence="15">
    <location>
        <begin position="205"/>
        <end position="231"/>
    </location>
</feature>
<evidence type="ECO:0000259" key="17">
    <source>
        <dbReference type="PROSITE" id="PS50206"/>
    </source>
</evidence>
<feature type="domain" description="Plant heme peroxidase family profile" evidence="18">
    <location>
        <begin position="30"/>
        <end position="324"/>
    </location>
</feature>
<name>A0AAP0PSW5_9MAGN</name>
<sequence>MASLAYLASSSTLVLLLLISNNNFIESQAQLSPSFYDQTCPYALLTIQAAVRTAVSRESRMAASLLRLHFHDCFVQGCDASLLLNEGPSITSEKTAFQNDGSLRGFEVIDAVKSRVESICPGVVSCADILAVVARDATVAVGGPSWPVRLGRRDSATASRALAEANLPRATATLDELRANFQNQNLNERDLVVLSGAHTIGQATCGVFRSRLYNNNSNIDEGFRALRRRDCPINGGDGNLAPLDLVTPNTFDNNYYVNLVARKGLLQTDQELFNGSSTDRIVIEYSRNEEAFRTDFAAAMLKMGDIRPLVGSAGQIRRICSAPN</sequence>
<dbReference type="SUPFAM" id="SSF48113">
    <property type="entry name" value="Heme-dependent peroxidases"/>
    <property type="match status" value="1"/>
</dbReference>
<comment type="cofactor">
    <cofactor evidence="13 16">
        <name>heme b</name>
        <dbReference type="ChEBI" id="CHEBI:60344"/>
    </cofactor>
    <text evidence="13 16">Binds 1 heme b (iron(II)-protoporphyrin IX) group per subunit.</text>
</comment>
<feature type="binding site" evidence="13">
    <location>
        <position position="252"/>
    </location>
    <ligand>
        <name>Ca(2+)</name>
        <dbReference type="ChEBI" id="CHEBI:29108"/>
        <label>2</label>
    </ligand>
</feature>
<feature type="binding site" evidence="13">
    <location>
        <position position="79"/>
    </location>
    <ligand>
        <name>Ca(2+)</name>
        <dbReference type="ChEBI" id="CHEBI:29108"/>
        <label>1</label>
    </ligand>
</feature>
<dbReference type="InterPro" id="IPR033905">
    <property type="entry name" value="Secretory_peroxidase"/>
</dbReference>
<evidence type="ECO:0000256" key="5">
    <source>
        <dbReference type="ARBA" id="ARBA00022723"/>
    </source>
</evidence>
<feature type="binding site" evidence="13">
    <location>
        <position position="93"/>
    </location>
    <ligand>
        <name>Ca(2+)</name>
        <dbReference type="ChEBI" id="CHEBI:29108"/>
        <label>1</label>
    </ligand>
</feature>
<keyword evidence="16" id="KW-0964">Secreted</keyword>
<feature type="active site" description="Proton acceptor" evidence="11">
    <location>
        <position position="71"/>
    </location>
</feature>
<comment type="catalytic activity">
    <reaction evidence="1 16">
        <text>2 a phenolic donor + H2O2 = 2 a phenolic radical donor + 2 H2O</text>
        <dbReference type="Rhea" id="RHEA:56136"/>
        <dbReference type="ChEBI" id="CHEBI:15377"/>
        <dbReference type="ChEBI" id="CHEBI:16240"/>
        <dbReference type="ChEBI" id="CHEBI:139520"/>
        <dbReference type="ChEBI" id="CHEBI:139521"/>
        <dbReference type="EC" id="1.11.1.7"/>
    </reaction>
</comment>
<dbReference type="PROSITE" id="PS00435">
    <property type="entry name" value="PEROXIDASE_1"/>
    <property type="match status" value="1"/>
</dbReference>
<dbReference type="GO" id="GO:0046872">
    <property type="term" value="F:metal ion binding"/>
    <property type="evidence" value="ECO:0007669"/>
    <property type="project" value="UniProtKB-UniRule"/>
</dbReference>
<evidence type="ECO:0000256" key="8">
    <source>
        <dbReference type="ARBA" id="ARBA00023004"/>
    </source>
</evidence>
<feature type="disulfide bond" evidence="15">
    <location>
        <begin position="73"/>
        <end position="78"/>
    </location>
</feature>
<dbReference type="PRINTS" id="PR00458">
    <property type="entry name" value="PEROXIDASE"/>
</dbReference>
<comment type="function">
    <text evidence="16">Removal of H(2)O(2), oxidation of toxic reductants, biosynthesis and degradation of lignin, suberization, auxin catabolism, response to environmental stresses such as wounding, pathogen attack and oxidative stress.</text>
</comment>
<dbReference type="PROSITE" id="PS50873">
    <property type="entry name" value="PEROXIDASE_4"/>
    <property type="match status" value="1"/>
</dbReference>
<evidence type="ECO:0000256" key="4">
    <source>
        <dbReference type="ARBA" id="ARBA00022617"/>
    </source>
</evidence>
<dbReference type="FunFam" id="1.10.420.10:FF:000001">
    <property type="entry name" value="Peroxidase"/>
    <property type="match status" value="1"/>
</dbReference>
<keyword evidence="7 16" id="KW-0560">Oxidoreductase</keyword>
<evidence type="ECO:0000256" key="3">
    <source>
        <dbReference type="ARBA" id="ARBA00022559"/>
    </source>
</evidence>
<comment type="subcellular location">
    <subcellularLocation>
        <location evidence="16">Secreted</location>
    </subcellularLocation>
</comment>
<evidence type="ECO:0000256" key="2">
    <source>
        <dbReference type="ARBA" id="ARBA00006873"/>
    </source>
</evidence>
<feature type="binding site" evidence="13">
    <location>
        <position position="72"/>
    </location>
    <ligand>
        <name>Ca(2+)</name>
        <dbReference type="ChEBI" id="CHEBI:29108"/>
        <label>1</label>
    </ligand>
</feature>
<keyword evidence="9 15" id="KW-1015">Disulfide bond</keyword>
<evidence type="ECO:0000256" key="6">
    <source>
        <dbReference type="ARBA" id="ARBA00022837"/>
    </source>
</evidence>
<keyword evidence="16" id="KW-0732">Signal</keyword>
<dbReference type="InterPro" id="IPR002016">
    <property type="entry name" value="Haem_peroxidase"/>
</dbReference>
<comment type="cofactor">
    <cofactor evidence="13 16">
        <name>Ca(2+)</name>
        <dbReference type="ChEBI" id="CHEBI:29108"/>
    </cofactor>
    <text evidence="13 16">Binds 2 calcium ions per subunit.</text>
</comment>
<keyword evidence="4 16" id="KW-0349">Heme</keyword>
<feature type="signal peptide" evidence="16">
    <location>
        <begin position="1"/>
        <end position="29"/>
    </location>
</feature>
<dbReference type="GO" id="GO:0042744">
    <property type="term" value="P:hydrogen peroxide catabolic process"/>
    <property type="evidence" value="ECO:0007669"/>
    <property type="project" value="UniProtKB-KW"/>
</dbReference>
<evidence type="ECO:0000256" key="10">
    <source>
        <dbReference type="ARBA" id="ARBA00023180"/>
    </source>
</evidence>
<evidence type="ECO:0000256" key="14">
    <source>
        <dbReference type="PIRSR" id="PIRSR600823-4"/>
    </source>
</evidence>
<dbReference type="EC" id="1.11.1.7" evidence="16"/>
<comment type="similarity">
    <text evidence="2">Belongs to the peroxidase family. Ascorbate peroxidase subfamily.</text>
</comment>
<proteinExistence type="inferred from homology"/>
<evidence type="ECO:0000256" key="13">
    <source>
        <dbReference type="PIRSR" id="PIRSR600823-3"/>
    </source>
</evidence>
<evidence type="ECO:0000256" key="7">
    <source>
        <dbReference type="ARBA" id="ARBA00023002"/>
    </source>
</evidence>
<dbReference type="FunFam" id="1.10.520.10:FF:000009">
    <property type="entry name" value="Peroxidase"/>
    <property type="match status" value="1"/>
</dbReference>
<dbReference type="CDD" id="cd00693">
    <property type="entry name" value="secretory_peroxidase"/>
    <property type="match status" value="1"/>
</dbReference>
<feature type="disulfide bond" evidence="15">
    <location>
        <begin position="126"/>
        <end position="320"/>
    </location>
</feature>
<dbReference type="InterPro" id="IPR019794">
    <property type="entry name" value="Peroxidases_AS"/>
</dbReference>
<feature type="binding site" evidence="13">
    <location>
        <position position="199"/>
    </location>
    <ligand>
        <name>Ca(2+)</name>
        <dbReference type="ChEBI" id="CHEBI:29108"/>
        <label>2</label>
    </ligand>
</feature>
<evidence type="ECO:0000256" key="15">
    <source>
        <dbReference type="PIRSR" id="PIRSR600823-5"/>
    </source>
</evidence>
<evidence type="ECO:0000256" key="16">
    <source>
        <dbReference type="RuleBase" id="RU362060"/>
    </source>
</evidence>
<feature type="binding site" evidence="13">
    <location>
        <position position="77"/>
    </location>
    <ligand>
        <name>Ca(2+)</name>
        <dbReference type="ChEBI" id="CHEBI:29108"/>
        <label>1</label>
    </ligand>
</feature>
<dbReference type="PROSITE" id="PS00436">
    <property type="entry name" value="PEROXIDASE_2"/>
    <property type="match status" value="1"/>
</dbReference>
<dbReference type="InterPro" id="IPR010255">
    <property type="entry name" value="Haem_peroxidase_sf"/>
</dbReference>
<feature type="chain" id="PRO_5042669816" description="Peroxidase" evidence="16">
    <location>
        <begin position="30"/>
        <end position="324"/>
    </location>
</feature>
<dbReference type="PANTHER" id="PTHR31388:SF115">
    <property type="entry name" value="PEROXIDASE 5"/>
    <property type="match status" value="1"/>
</dbReference>
<dbReference type="InterPro" id="IPR000823">
    <property type="entry name" value="Peroxidase_pln"/>
</dbReference>
<feature type="binding site" evidence="13">
    <location>
        <position position="75"/>
    </location>
    <ligand>
        <name>Ca(2+)</name>
        <dbReference type="ChEBI" id="CHEBI:29108"/>
        <label>1</label>
    </ligand>
</feature>
<evidence type="ECO:0000313" key="19">
    <source>
        <dbReference type="EMBL" id="KAK9153324.1"/>
    </source>
</evidence>
<evidence type="ECO:0000259" key="18">
    <source>
        <dbReference type="PROSITE" id="PS50873"/>
    </source>
</evidence>
<dbReference type="PROSITE" id="PS50206">
    <property type="entry name" value="RHODANESE_3"/>
    <property type="match status" value="1"/>
</dbReference>
<dbReference type="Proteomes" id="UP001417504">
    <property type="component" value="Unassembled WGS sequence"/>
</dbReference>
<organism evidence="19 20">
    <name type="scientific">Stephania japonica</name>
    <dbReference type="NCBI Taxonomy" id="461633"/>
    <lineage>
        <taxon>Eukaryota</taxon>
        <taxon>Viridiplantae</taxon>
        <taxon>Streptophyta</taxon>
        <taxon>Embryophyta</taxon>
        <taxon>Tracheophyta</taxon>
        <taxon>Spermatophyta</taxon>
        <taxon>Magnoliopsida</taxon>
        <taxon>Ranunculales</taxon>
        <taxon>Menispermaceae</taxon>
        <taxon>Menispermoideae</taxon>
        <taxon>Cissampelideae</taxon>
        <taxon>Stephania</taxon>
    </lineage>
</organism>
<comment type="caution">
    <text evidence="19">The sequence shown here is derived from an EMBL/GenBank/DDBJ whole genome shotgun (WGS) entry which is preliminary data.</text>
</comment>
<dbReference type="GO" id="GO:0140825">
    <property type="term" value="F:lactoperoxidase activity"/>
    <property type="evidence" value="ECO:0007669"/>
    <property type="project" value="UniProtKB-EC"/>
</dbReference>
<evidence type="ECO:0000256" key="12">
    <source>
        <dbReference type="PIRSR" id="PIRSR600823-2"/>
    </source>
</evidence>
<feature type="site" description="Transition state stabilizer" evidence="14">
    <location>
        <position position="67"/>
    </location>
</feature>
<feature type="binding site" description="axial binding residue" evidence="13">
    <location>
        <position position="198"/>
    </location>
    <ligand>
        <name>heme b</name>
        <dbReference type="ChEBI" id="CHEBI:60344"/>
    </ligand>
    <ligandPart>
        <name>Fe</name>
        <dbReference type="ChEBI" id="CHEBI:18248"/>
    </ligandPart>
</feature>
<dbReference type="Gene3D" id="1.10.420.10">
    <property type="entry name" value="Peroxidase, domain 2"/>
    <property type="match status" value="1"/>
</dbReference>
<dbReference type="GO" id="GO:0020037">
    <property type="term" value="F:heme binding"/>
    <property type="evidence" value="ECO:0007669"/>
    <property type="project" value="UniProtKB-UniRule"/>
</dbReference>
<keyword evidence="16" id="KW-0376">Hydrogen peroxide</keyword>
<keyword evidence="10" id="KW-0325">Glycoprotein</keyword>
<protein>
    <recommendedName>
        <fullName evidence="16">Peroxidase</fullName>
        <ecNumber evidence="16">1.11.1.7</ecNumber>
    </recommendedName>
</protein>
<dbReference type="AlphaFoldDB" id="A0AAP0PSW5"/>
<dbReference type="InterPro" id="IPR019793">
    <property type="entry name" value="Peroxidases_heam-ligand_BS"/>
</dbReference>
<feature type="binding site" evidence="13">
    <location>
        <position position="244"/>
    </location>
    <ligand>
        <name>Ca(2+)</name>
        <dbReference type="ChEBI" id="CHEBI:29108"/>
        <label>2</label>
    </ligand>
</feature>
<evidence type="ECO:0000313" key="20">
    <source>
        <dbReference type="Proteomes" id="UP001417504"/>
    </source>
</evidence>
<dbReference type="Pfam" id="PF00141">
    <property type="entry name" value="peroxidase"/>
    <property type="match status" value="1"/>
</dbReference>
<accession>A0AAP0PSW5</accession>
<reference evidence="19 20" key="1">
    <citation type="submission" date="2024-01" db="EMBL/GenBank/DDBJ databases">
        <title>Genome assemblies of Stephania.</title>
        <authorList>
            <person name="Yang L."/>
        </authorList>
    </citation>
    <scope>NUCLEOTIDE SEQUENCE [LARGE SCALE GENOMIC DNA]</scope>
    <source>
        <strain evidence="19">QJT</strain>
        <tissue evidence="19">Leaf</tissue>
    </source>
</reference>
<feature type="binding site" evidence="12">
    <location>
        <position position="168"/>
    </location>
    <ligand>
        <name>substrate</name>
    </ligand>
</feature>
<evidence type="ECO:0000256" key="9">
    <source>
        <dbReference type="ARBA" id="ARBA00023157"/>
    </source>
</evidence>
<feature type="binding site" evidence="13">
    <location>
        <position position="247"/>
    </location>
    <ligand>
        <name>Ca(2+)</name>
        <dbReference type="ChEBI" id="CHEBI:29108"/>
        <label>2</label>
    </ligand>
</feature>
<dbReference type="GO" id="GO:0005576">
    <property type="term" value="C:extracellular region"/>
    <property type="evidence" value="ECO:0007669"/>
    <property type="project" value="UniProtKB-SubCell"/>
</dbReference>
<keyword evidence="20" id="KW-1185">Reference proteome</keyword>
<dbReference type="PRINTS" id="PR00461">
    <property type="entry name" value="PLPEROXIDASE"/>
</dbReference>
<gene>
    <name evidence="19" type="ORF">Sjap_000804</name>
</gene>
<feature type="domain" description="Rhodanese" evidence="17">
    <location>
        <begin position="175"/>
        <end position="232"/>
    </location>
</feature>
<keyword evidence="5 13" id="KW-0479">Metal-binding</keyword>
<dbReference type="PANTHER" id="PTHR31388">
    <property type="entry name" value="PEROXIDASE 72-RELATED"/>
    <property type="match status" value="1"/>
</dbReference>
<evidence type="ECO:0000256" key="1">
    <source>
        <dbReference type="ARBA" id="ARBA00000189"/>
    </source>
</evidence>
<keyword evidence="3 16" id="KW-0575">Peroxidase</keyword>